<dbReference type="GO" id="GO:0046872">
    <property type="term" value="F:metal ion binding"/>
    <property type="evidence" value="ECO:0007669"/>
    <property type="project" value="UniProtKB-KW"/>
</dbReference>
<protein>
    <recommendedName>
        <fullName evidence="2">Cytochrome bc1 complex Rieske iron-sulfur subunit</fullName>
    </recommendedName>
    <alternativeName>
        <fullName evidence="8">Cytochrome bc1 reductase complex subunit QcrA</fullName>
    </alternativeName>
</protein>
<dbReference type="SUPFAM" id="SSF50022">
    <property type="entry name" value="ISP domain"/>
    <property type="match status" value="1"/>
</dbReference>
<dbReference type="AlphaFoldDB" id="A0A1R4K9Z8"/>
<dbReference type="InterPro" id="IPR006311">
    <property type="entry name" value="TAT_signal"/>
</dbReference>
<dbReference type="Pfam" id="PF00355">
    <property type="entry name" value="Rieske"/>
    <property type="match status" value="1"/>
</dbReference>
<dbReference type="GO" id="GO:0016705">
    <property type="term" value="F:oxidoreductase activity, acting on paired donors, with incorporation or reduction of molecular oxygen"/>
    <property type="evidence" value="ECO:0007669"/>
    <property type="project" value="UniProtKB-ARBA"/>
</dbReference>
<sequence length="126" mass="12826">MPFEITRRQALGLGGLAAAAIATSGCGSGEPSAQLPASLVPVGGGYIMPDANFVVTQPEPGSYKAFDKHCTHAGCVVSKLEASGIVCICHSSVFSLADGSVQSGPAEKPLAGAKVRVDGDQLRVWQ</sequence>
<name>A0A1R4K9Z8_9ACTN</name>
<dbReference type="InterPro" id="IPR017941">
    <property type="entry name" value="Rieske_2Fe-2S"/>
</dbReference>
<dbReference type="RefSeq" id="WP_094765457.1">
    <property type="nucleotide sequence ID" value="NZ_FUKQ01000047.1"/>
</dbReference>
<dbReference type="PROSITE" id="PS51318">
    <property type="entry name" value="TAT"/>
    <property type="match status" value="1"/>
</dbReference>
<keyword evidence="7" id="KW-1015">Disulfide bond</keyword>
<dbReference type="PROSITE" id="PS51257">
    <property type="entry name" value="PROKAR_LIPOPROTEIN"/>
    <property type="match status" value="1"/>
</dbReference>
<evidence type="ECO:0000256" key="2">
    <source>
        <dbReference type="ARBA" id="ARBA00015816"/>
    </source>
</evidence>
<dbReference type="PRINTS" id="PR00162">
    <property type="entry name" value="RIESKE"/>
</dbReference>
<dbReference type="Proteomes" id="UP000188342">
    <property type="component" value="Unassembled WGS sequence"/>
</dbReference>
<evidence type="ECO:0000256" key="5">
    <source>
        <dbReference type="ARBA" id="ARBA00023004"/>
    </source>
</evidence>
<keyword evidence="4" id="KW-0479">Metal-binding</keyword>
<keyword evidence="3" id="KW-0001">2Fe-2S</keyword>
<dbReference type="STRING" id="1255658.FM114_12405"/>
<evidence type="ECO:0000256" key="8">
    <source>
        <dbReference type="ARBA" id="ARBA00029586"/>
    </source>
</evidence>
<dbReference type="GO" id="GO:0004497">
    <property type="term" value="F:monooxygenase activity"/>
    <property type="evidence" value="ECO:0007669"/>
    <property type="project" value="UniProtKB-ARBA"/>
</dbReference>
<dbReference type="InterPro" id="IPR014349">
    <property type="entry name" value="Rieske_Fe-S_prot"/>
</dbReference>
<dbReference type="CDD" id="cd03467">
    <property type="entry name" value="Rieske"/>
    <property type="match status" value="1"/>
</dbReference>
<dbReference type="EMBL" id="FUKQ01000047">
    <property type="protein sequence ID" value="SJN40994.1"/>
    <property type="molecule type" value="Genomic_DNA"/>
</dbReference>
<comment type="cofactor">
    <cofactor evidence="9">
        <name>[2Fe-2S] cluster</name>
        <dbReference type="ChEBI" id="CHEBI:190135"/>
    </cofactor>
</comment>
<dbReference type="InterPro" id="IPR005805">
    <property type="entry name" value="Rieske_Fe-S_prot_C"/>
</dbReference>
<feature type="domain" description="Rieske" evidence="10">
    <location>
        <begin position="32"/>
        <end position="124"/>
    </location>
</feature>
<dbReference type="PROSITE" id="PS51296">
    <property type="entry name" value="RIESKE"/>
    <property type="match status" value="1"/>
</dbReference>
<proteinExistence type="predicted"/>
<comment type="function">
    <text evidence="1">Iron-sulfur subunit of the cytochrome bc1 complex, an essential component of the respiratory electron transport chain required for ATP synthesis. The bc1 complex catalyzes the oxidation of menaquinol and the reduction of cytochrome c in the respiratory chain. The bc1 complex operates through a Q-cycle mechanism that couples electron transfer to generation of the proton gradient that drives ATP synthesis.</text>
</comment>
<dbReference type="InterPro" id="IPR036922">
    <property type="entry name" value="Rieske_2Fe-2S_sf"/>
</dbReference>
<dbReference type="Gene3D" id="2.102.10.10">
    <property type="entry name" value="Rieske [2Fe-2S] iron-sulphur domain"/>
    <property type="match status" value="1"/>
</dbReference>
<evidence type="ECO:0000313" key="12">
    <source>
        <dbReference type="Proteomes" id="UP000188342"/>
    </source>
</evidence>
<evidence type="ECO:0000256" key="9">
    <source>
        <dbReference type="ARBA" id="ARBA00034078"/>
    </source>
</evidence>
<evidence type="ECO:0000259" key="10">
    <source>
        <dbReference type="PROSITE" id="PS51296"/>
    </source>
</evidence>
<gene>
    <name evidence="11" type="ORF">FM114_12405</name>
</gene>
<dbReference type="OrthoDB" id="25106at2"/>
<evidence type="ECO:0000256" key="3">
    <source>
        <dbReference type="ARBA" id="ARBA00022714"/>
    </source>
</evidence>
<organism evidence="11 12">
    <name type="scientific">Luteococcus japonicus LSP_Lj1</name>
    <dbReference type="NCBI Taxonomy" id="1255658"/>
    <lineage>
        <taxon>Bacteria</taxon>
        <taxon>Bacillati</taxon>
        <taxon>Actinomycetota</taxon>
        <taxon>Actinomycetes</taxon>
        <taxon>Propionibacteriales</taxon>
        <taxon>Propionibacteriaceae</taxon>
        <taxon>Luteococcus</taxon>
    </lineage>
</organism>
<evidence type="ECO:0000256" key="1">
    <source>
        <dbReference type="ARBA" id="ARBA00002494"/>
    </source>
</evidence>
<keyword evidence="6" id="KW-0411">Iron-sulfur</keyword>
<evidence type="ECO:0000256" key="6">
    <source>
        <dbReference type="ARBA" id="ARBA00023014"/>
    </source>
</evidence>
<evidence type="ECO:0000313" key="11">
    <source>
        <dbReference type="EMBL" id="SJN40994.1"/>
    </source>
</evidence>
<dbReference type="GO" id="GO:0016020">
    <property type="term" value="C:membrane"/>
    <property type="evidence" value="ECO:0007669"/>
    <property type="project" value="InterPro"/>
</dbReference>
<dbReference type="PANTHER" id="PTHR10134">
    <property type="entry name" value="CYTOCHROME B-C1 COMPLEX SUBUNIT RIESKE, MITOCHONDRIAL"/>
    <property type="match status" value="1"/>
</dbReference>
<accession>A0A1R4K9Z8</accession>
<evidence type="ECO:0000256" key="7">
    <source>
        <dbReference type="ARBA" id="ARBA00023157"/>
    </source>
</evidence>
<keyword evidence="12" id="KW-1185">Reference proteome</keyword>
<keyword evidence="5" id="KW-0408">Iron</keyword>
<reference evidence="11 12" key="1">
    <citation type="submission" date="2017-02" db="EMBL/GenBank/DDBJ databases">
        <authorList>
            <person name="Peterson S.W."/>
        </authorList>
    </citation>
    <scope>NUCLEOTIDE SEQUENCE [LARGE SCALE GENOMIC DNA]</scope>
    <source>
        <strain evidence="11 12">LSP_Lj1</strain>
    </source>
</reference>
<dbReference type="GO" id="GO:0051537">
    <property type="term" value="F:2 iron, 2 sulfur cluster binding"/>
    <property type="evidence" value="ECO:0007669"/>
    <property type="project" value="UniProtKB-KW"/>
</dbReference>
<evidence type="ECO:0000256" key="4">
    <source>
        <dbReference type="ARBA" id="ARBA00022723"/>
    </source>
</evidence>